<sequence length="51" mass="5677">METAVGIIAEFNPFHNGHQYLVDQARKQSGATTVIAIMSGNWMQRGEPAFR</sequence>
<evidence type="ECO:0000256" key="3">
    <source>
        <dbReference type="ARBA" id="ARBA00022884"/>
    </source>
</evidence>
<name>A0A401FKD4_9LACO</name>
<dbReference type="EMBL" id="BEXA01000002">
    <property type="protein sequence ID" value="GAY72850.1"/>
    <property type="molecule type" value="Genomic_DNA"/>
</dbReference>
<keyword evidence="5" id="KW-1185">Reference proteome</keyword>
<evidence type="ECO:0000313" key="5">
    <source>
        <dbReference type="Proteomes" id="UP000286974"/>
    </source>
</evidence>
<dbReference type="GO" id="GO:0008033">
    <property type="term" value="P:tRNA processing"/>
    <property type="evidence" value="ECO:0007669"/>
    <property type="project" value="UniProtKB-KW"/>
</dbReference>
<organism evidence="4 5">
    <name type="scientific">Lentilactobacillus kosonis</name>
    <dbReference type="NCBI Taxonomy" id="2810561"/>
    <lineage>
        <taxon>Bacteria</taxon>
        <taxon>Bacillati</taxon>
        <taxon>Bacillota</taxon>
        <taxon>Bacilli</taxon>
        <taxon>Lactobacillales</taxon>
        <taxon>Lactobacillaceae</taxon>
        <taxon>Lentilactobacillus</taxon>
    </lineage>
</organism>
<dbReference type="InterPro" id="IPR004821">
    <property type="entry name" value="Cyt_trans-like"/>
</dbReference>
<dbReference type="SUPFAM" id="SSF52374">
    <property type="entry name" value="Nucleotidylyl transferase"/>
    <property type="match status" value="1"/>
</dbReference>
<proteinExistence type="predicted"/>
<gene>
    <name evidence="4" type="ORF">NBRC111893_996</name>
</gene>
<dbReference type="InterPro" id="IPR014729">
    <property type="entry name" value="Rossmann-like_a/b/a_fold"/>
</dbReference>
<dbReference type="Pfam" id="PF05636">
    <property type="entry name" value="HIGH_NTase1"/>
    <property type="match status" value="1"/>
</dbReference>
<protein>
    <submittedName>
        <fullName evidence="4">UPF0348 protein family</fullName>
    </submittedName>
</protein>
<dbReference type="InterPro" id="IPR008513">
    <property type="entry name" value="tRNA(Met)_cyd_acetate_ligase"/>
</dbReference>
<evidence type="ECO:0000256" key="2">
    <source>
        <dbReference type="ARBA" id="ARBA00022694"/>
    </source>
</evidence>
<evidence type="ECO:0000313" key="4">
    <source>
        <dbReference type="EMBL" id="GAY72850.1"/>
    </source>
</evidence>
<dbReference type="Gene3D" id="3.40.50.620">
    <property type="entry name" value="HUPs"/>
    <property type="match status" value="1"/>
</dbReference>
<evidence type="ECO:0000256" key="1">
    <source>
        <dbReference type="ARBA" id="ARBA00022598"/>
    </source>
</evidence>
<dbReference type="GO" id="GO:0003723">
    <property type="term" value="F:RNA binding"/>
    <property type="evidence" value="ECO:0007669"/>
    <property type="project" value="UniProtKB-KW"/>
</dbReference>
<keyword evidence="3" id="KW-0694">RNA-binding</keyword>
<accession>A0A401FKD4</accession>
<comment type="caution">
    <text evidence="4">The sequence shown here is derived from an EMBL/GenBank/DDBJ whole genome shotgun (WGS) entry which is preliminary data.</text>
</comment>
<reference evidence="4 5" key="1">
    <citation type="submission" date="2017-11" db="EMBL/GenBank/DDBJ databases">
        <title>Draft Genome Sequence of Lactobacillus curieae NBRC 111893 isolated from Koso, a Japanese sugar-Vegetable Fermented Beverage.</title>
        <authorList>
            <person name="Chiou T.Y."/>
            <person name="Oshima K."/>
            <person name="Suda W."/>
            <person name="Hattori M."/>
            <person name="Takahashi T."/>
        </authorList>
    </citation>
    <scope>NUCLEOTIDE SEQUENCE [LARGE SCALE GENOMIC DNA]</scope>
    <source>
        <strain evidence="4 5">NBRC111893</strain>
    </source>
</reference>
<dbReference type="AlphaFoldDB" id="A0A401FKD4"/>
<dbReference type="STRING" id="1138822.PL11_008545"/>
<dbReference type="NCBIfam" id="TIGR00125">
    <property type="entry name" value="cyt_tran_rel"/>
    <property type="match status" value="1"/>
</dbReference>
<keyword evidence="2" id="KW-0819">tRNA processing</keyword>
<dbReference type="PANTHER" id="PTHR37825">
    <property type="entry name" value="TRNA(MET) CYTIDINE ACETATE LIGASE"/>
    <property type="match status" value="1"/>
</dbReference>
<dbReference type="GO" id="GO:0016874">
    <property type="term" value="F:ligase activity"/>
    <property type="evidence" value="ECO:0007669"/>
    <property type="project" value="UniProtKB-KW"/>
</dbReference>
<dbReference type="PANTHER" id="PTHR37825:SF1">
    <property type="entry name" value="TRNA(MET) CYTIDINE ACETATE LIGASE"/>
    <property type="match status" value="1"/>
</dbReference>
<keyword evidence="1" id="KW-0436">Ligase</keyword>
<dbReference type="Proteomes" id="UP000286974">
    <property type="component" value="Unassembled WGS sequence"/>
</dbReference>